<keyword evidence="8" id="KW-1185">Reference proteome</keyword>
<feature type="transmembrane region" description="Helical" evidence="6">
    <location>
        <begin position="73"/>
        <end position="94"/>
    </location>
</feature>
<name>A0A0Q9WR30_DROWI</name>
<dbReference type="InParanoid" id="A0A0Q9WR30"/>
<evidence type="ECO:0000256" key="5">
    <source>
        <dbReference type="ARBA" id="ARBA00023136"/>
    </source>
</evidence>
<evidence type="ECO:0000256" key="1">
    <source>
        <dbReference type="ARBA" id="ARBA00004651"/>
    </source>
</evidence>
<evidence type="ECO:0008006" key="9">
    <source>
        <dbReference type="Google" id="ProtNLM"/>
    </source>
</evidence>
<dbReference type="KEGG" id="dwi:6639857"/>
<dbReference type="AlphaFoldDB" id="A0A0Q9WR30"/>
<evidence type="ECO:0000256" key="2">
    <source>
        <dbReference type="ARBA" id="ARBA00022475"/>
    </source>
</evidence>
<dbReference type="EMBL" id="CH963848">
    <property type="protein sequence ID" value="KRF97811.1"/>
    <property type="molecule type" value="Genomic_DNA"/>
</dbReference>
<evidence type="ECO:0000256" key="6">
    <source>
        <dbReference type="SAM" id="Phobius"/>
    </source>
</evidence>
<evidence type="ECO:0000313" key="7">
    <source>
        <dbReference type="EMBL" id="KRF97811.1"/>
    </source>
</evidence>
<evidence type="ECO:0000256" key="3">
    <source>
        <dbReference type="ARBA" id="ARBA00022692"/>
    </source>
</evidence>
<evidence type="ECO:0000256" key="4">
    <source>
        <dbReference type="ARBA" id="ARBA00022989"/>
    </source>
</evidence>
<accession>A0A0Q9WR30</accession>
<dbReference type="GO" id="GO:0005886">
    <property type="term" value="C:plasma membrane"/>
    <property type="evidence" value="ECO:0007669"/>
    <property type="project" value="UniProtKB-SubCell"/>
</dbReference>
<organism evidence="7 8">
    <name type="scientific">Drosophila willistoni</name>
    <name type="common">Fruit fly</name>
    <dbReference type="NCBI Taxonomy" id="7260"/>
    <lineage>
        <taxon>Eukaryota</taxon>
        <taxon>Metazoa</taxon>
        <taxon>Ecdysozoa</taxon>
        <taxon>Arthropoda</taxon>
        <taxon>Hexapoda</taxon>
        <taxon>Insecta</taxon>
        <taxon>Pterygota</taxon>
        <taxon>Neoptera</taxon>
        <taxon>Endopterygota</taxon>
        <taxon>Diptera</taxon>
        <taxon>Brachycera</taxon>
        <taxon>Muscomorpha</taxon>
        <taxon>Ephydroidea</taxon>
        <taxon>Drosophilidae</taxon>
        <taxon>Drosophila</taxon>
        <taxon>Sophophora</taxon>
    </lineage>
</organism>
<protein>
    <recommendedName>
        <fullName evidence="9">Gustatory receptor</fullName>
    </recommendedName>
</protein>
<dbReference type="GO" id="GO:0050909">
    <property type="term" value="P:sensory perception of taste"/>
    <property type="evidence" value="ECO:0007669"/>
    <property type="project" value="InterPro"/>
</dbReference>
<keyword evidence="3 6" id="KW-0812">Transmembrane</keyword>
<keyword evidence="4 6" id="KW-1133">Transmembrane helix</keyword>
<keyword evidence="5 6" id="KW-0472">Membrane</keyword>
<evidence type="ECO:0000313" key="8">
    <source>
        <dbReference type="Proteomes" id="UP000007798"/>
    </source>
</evidence>
<proteinExistence type="predicted"/>
<reference evidence="7 8" key="1">
    <citation type="journal article" date="2007" name="Nature">
        <title>Evolution of genes and genomes on the Drosophila phylogeny.</title>
        <authorList>
            <consortium name="Drosophila 12 Genomes Consortium"/>
            <person name="Clark A.G."/>
            <person name="Eisen M.B."/>
            <person name="Smith D.R."/>
            <person name="Bergman C.M."/>
            <person name="Oliver B."/>
            <person name="Markow T.A."/>
            <person name="Kaufman T.C."/>
            <person name="Kellis M."/>
            <person name="Gelbart W."/>
            <person name="Iyer V.N."/>
            <person name="Pollard D.A."/>
            <person name="Sackton T.B."/>
            <person name="Larracuente A.M."/>
            <person name="Singh N.D."/>
            <person name="Abad J.P."/>
            <person name="Abt D.N."/>
            <person name="Adryan B."/>
            <person name="Aguade M."/>
            <person name="Akashi H."/>
            <person name="Anderson W.W."/>
            <person name="Aquadro C.F."/>
            <person name="Ardell D.H."/>
            <person name="Arguello R."/>
            <person name="Artieri C.G."/>
            <person name="Barbash D.A."/>
            <person name="Barker D."/>
            <person name="Barsanti P."/>
            <person name="Batterham P."/>
            <person name="Batzoglou S."/>
            <person name="Begun D."/>
            <person name="Bhutkar A."/>
            <person name="Blanco E."/>
            <person name="Bosak S.A."/>
            <person name="Bradley R.K."/>
            <person name="Brand A.D."/>
            <person name="Brent M.R."/>
            <person name="Brooks A.N."/>
            <person name="Brown R.H."/>
            <person name="Butlin R.K."/>
            <person name="Caggese C."/>
            <person name="Calvi B.R."/>
            <person name="Bernardo de Carvalho A."/>
            <person name="Caspi A."/>
            <person name="Castrezana S."/>
            <person name="Celniker S.E."/>
            <person name="Chang J.L."/>
            <person name="Chapple C."/>
            <person name="Chatterji S."/>
            <person name="Chinwalla A."/>
            <person name="Civetta A."/>
            <person name="Clifton S.W."/>
            <person name="Comeron J.M."/>
            <person name="Costello J.C."/>
            <person name="Coyne J.A."/>
            <person name="Daub J."/>
            <person name="David R.G."/>
            <person name="Delcher A.L."/>
            <person name="Delehaunty K."/>
            <person name="Do C.B."/>
            <person name="Ebling H."/>
            <person name="Edwards K."/>
            <person name="Eickbush T."/>
            <person name="Evans J.D."/>
            <person name="Filipski A."/>
            <person name="Findeiss S."/>
            <person name="Freyhult E."/>
            <person name="Fulton L."/>
            <person name="Fulton R."/>
            <person name="Garcia A.C."/>
            <person name="Gardiner A."/>
            <person name="Garfield D.A."/>
            <person name="Garvin B.E."/>
            <person name="Gibson G."/>
            <person name="Gilbert D."/>
            <person name="Gnerre S."/>
            <person name="Godfrey J."/>
            <person name="Good R."/>
            <person name="Gotea V."/>
            <person name="Gravely B."/>
            <person name="Greenberg A.J."/>
            <person name="Griffiths-Jones S."/>
            <person name="Gross S."/>
            <person name="Guigo R."/>
            <person name="Gustafson E.A."/>
            <person name="Haerty W."/>
            <person name="Hahn M.W."/>
            <person name="Halligan D.L."/>
            <person name="Halpern A.L."/>
            <person name="Halter G.M."/>
            <person name="Han M.V."/>
            <person name="Heger A."/>
            <person name="Hillier L."/>
            <person name="Hinrichs A.S."/>
            <person name="Holmes I."/>
            <person name="Hoskins R.A."/>
            <person name="Hubisz M.J."/>
            <person name="Hultmark D."/>
            <person name="Huntley M.A."/>
            <person name="Jaffe D.B."/>
            <person name="Jagadeeshan S."/>
            <person name="Jeck W.R."/>
            <person name="Johnson J."/>
            <person name="Jones C.D."/>
            <person name="Jordan W.C."/>
            <person name="Karpen G.H."/>
            <person name="Kataoka E."/>
            <person name="Keightley P.D."/>
            <person name="Kheradpour P."/>
            <person name="Kirkness E.F."/>
            <person name="Koerich L.B."/>
            <person name="Kristiansen K."/>
            <person name="Kudrna D."/>
            <person name="Kulathinal R.J."/>
            <person name="Kumar S."/>
            <person name="Kwok R."/>
            <person name="Lander E."/>
            <person name="Langley C.H."/>
            <person name="Lapoint R."/>
            <person name="Lazzaro B.P."/>
            <person name="Lee S.J."/>
            <person name="Levesque L."/>
            <person name="Li R."/>
            <person name="Lin C.F."/>
            <person name="Lin M.F."/>
            <person name="Lindblad-Toh K."/>
            <person name="Llopart A."/>
            <person name="Long M."/>
            <person name="Low L."/>
            <person name="Lozovsky E."/>
            <person name="Lu J."/>
            <person name="Luo M."/>
            <person name="Machado C.A."/>
            <person name="Makalowski W."/>
            <person name="Marzo M."/>
            <person name="Matsuda M."/>
            <person name="Matzkin L."/>
            <person name="McAllister B."/>
            <person name="McBride C.S."/>
            <person name="McKernan B."/>
            <person name="McKernan K."/>
            <person name="Mendez-Lago M."/>
            <person name="Minx P."/>
            <person name="Mollenhauer M.U."/>
            <person name="Montooth K."/>
            <person name="Mount S.M."/>
            <person name="Mu X."/>
            <person name="Myers E."/>
            <person name="Negre B."/>
            <person name="Newfeld S."/>
            <person name="Nielsen R."/>
            <person name="Noor M.A."/>
            <person name="O'Grady P."/>
            <person name="Pachter L."/>
            <person name="Papaceit M."/>
            <person name="Parisi M.J."/>
            <person name="Parisi M."/>
            <person name="Parts L."/>
            <person name="Pedersen J.S."/>
            <person name="Pesole G."/>
            <person name="Phillippy A.M."/>
            <person name="Ponting C.P."/>
            <person name="Pop M."/>
            <person name="Porcelli D."/>
            <person name="Powell J.R."/>
            <person name="Prohaska S."/>
            <person name="Pruitt K."/>
            <person name="Puig M."/>
            <person name="Quesneville H."/>
            <person name="Ram K.R."/>
            <person name="Rand D."/>
            <person name="Rasmussen M.D."/>
            <person name="Reed L.K."/>
            <person name="Reenan R."/>
            <person name="Reily A."/>
            <person name="Remington K.A."/>
            <person name="Rieger T.T."/>
            <person name="Ritchie M.G."/>
            <person name="Robin C."/>
            <person name="Rogers Y.H."/>
            <person name="Rohde C."/>
            <person name="Rozas J."/>
            <person name="Rubenfield M.J."/>
            <person name="Ruiz A."/>
            <person name="Russo S."/>
            <person name="Salzberg S.L."/>
            <person name="Sanchez-Gracia A."/>
            <person name="Saranga D.J."/>
            <person name="Sato H."/>
            <person name="Schaeffer S.W."/>
            <person name="Schatz M.C."/>
            <person name="Schlenke T."/>
            <person name="Schwartz R."/>
            <person name="Segarra C."/>
            <person name="Singh R.S."/>
            <person name="Sirot L."/>
            <person name="Sirota M."/>
            <person name="Sisneros N.B."/>
            <person name="Smith C.D."/>
            <person name="Smith T.F."/>
            <person name="Spieth J."/>
            <person name="Stage D.E."/>
            <person name="Stark A."/>
            <person name="Stephan W."/>
            <person name="Strausberg R.L."/>
            <person name="Strempel S."/>
            <person name="Sturgill D."/>
            <person name="Sutton G."/>
            <person name="Sutton G.G."/>
            <person name="Tao W."/>
            <person name="Teichmann S."/>
            <person name="Tobari Y.N."/>
            <person name="Tomimura Y."/>
            <person name="Tsolas J.M."/>
            <person name="Valente V.L."/>
            <person name="Venter E."/>
            <person name="Venter J.C."/>
            <person name="Vicario S."/>
            <person name="Vieira F.G."/>
            <person name="Vilella A.J."/>
            <person name="Villasante A."/>
            <person name="Walenz B."/>
            <person name="Wang J."/>
            <person name="Wasserman M."/>
            <person name="Watts T."/>
            <person name="Wilson D."/>
            <person name="Wilson R.K."/>
            <person name="Wing R.A."/>
            <person name="Wolfner M.F."/>
            <person name="Wong A."/>
            <person name="Wong G.K."/>
            <person name="Wu C.I."/>
            <person name="Wu G."/>
            <person name="Yamamoto D."/>
            <person name="Yang H.P."/>
            <person name="Yang S.P."/>
            <person name="Yorke J.A."/>
            <person name="Yoshida K."/>
            <person name="Zdobnov E."/>
            <person name="Zhang P."/>
            <person name="Zhang Y."/>
            <person name="Zimin A.V."/>
            <person name="Baldwin J."/>
            <person name="Abdouelleil A."/>
            <person name="Abdulkadir J."/>
            <person name="Abebe A."/>
            <person name="Abera B."/>
            <person name="Abreu J."/>
            <person name="Acer S.C."/>
            <person name="Aftuck L."/>
            <person name="Alexander A."/>
            <person name="An P."/>
            <person name="Anderson E."/>
            <person name="Anderson S."/>
            <person name="Arachi H."/>
            <person name="Azer M."/>
            <person name="Bachantsang P."/>
            <person name="Barry A."/>
            <person name="Bayul T."/>
            <person name="Berlin A."/>
            <person name="Bessette D."/>
            <person name="Bloom T."/>
            <person name="Blye J."/>
            <person name="Boguslavskiy L."/>
            <person name="Bonnet C."/>
            <person name="Boukhgalter B."/>
            <person name="Bourzgui I."/>
            <person name="Brown A."/>
            <person name="Cahill P."/>
            <person name="Channer S."/>
            <person name="Cheshatsang Y."/>
            <person name="Chuda L."/>
            <person name="Citroen M."/>
            <person name="Collymore A."/>
            <person name="Cooke P."/>
            <person name="Costello M."/>
            <person name="D'Aco K."/>
            <person name="Daza R."/>
            <person name="De Haan G."/>
            <person name="DeGray S."/>
            <person name="DeMaso C."/>
            <person name="Dhargay N."/>
            <person name="Dooley K."/>
            <person name="Dooley E."/>
            <person name="Doricent M."/>
            <person name="Dorje P."/>
            <person name="Dorjee K."/>
            <person name="Dupes A."/>
            <person name="Elong R."/>
            <person name="Falk J."/>
            <person name="Farina A."/>
            <person name="Faro S."/>
            <person name="Ferguson D."/>
            <person name="Fisher S."/>
            <person name="Foley C.D."/>
            <person name="Franke A."/>
            <person name="Friedrich D."/>
            <person name="Gadbois L."/>
            <person name="Gearin G."/>
            <person name="Gearin C.R."/>
            <person name="Giannoukos G."/>
            <person name="Goode T."/>
            <person name="Graham J."/>
            <person name="Grandbois E."/>
            <person name="Grewal S."/>
            <person name="Gyaltsen K."/>
            <person name="Hafez N."/>
            <person name="Hagos B."/>
            <person name="Hall J."/>
            <person name="Henson C."/>
            <person name="Hollinger A."/>
            <person name="Honan T."/>
            <person name="Huard M.D."/>
            <person name="Hughes L."/>
            <person name="Hurhula B."/>
            <person name="Husby M.E."/>
            <person name="Kamat A."/>
            <person name="Kanga B."/>
            <person name="Kashin S."/>
            <person name="Khazanovich D."/>
            <person name="Kisner P."/>
            <person name="Lance K."/>
            <person name="Lara M."/>
            <person name="Lee W."/>
            <person name="Lennon N."/>
            <person name="Letendre F."/>
            <person name="LeVine R."/>
            <person name="Lipovsky A."/>
            <person name="Liu X."/>
            <person name="Liu J."/>
            <person name="Liu S."/>
            <person name="Lokyitsang T."/>
            <person name="Lokyitsang Y."/>
            <person name="Lubonja R."/>
            <person name="Lui A."/>
            <person name="MacDonald P."/>
            <person name="Magnisalis V."/>
            <person name="Maru K."/>
            <person name="Matthews C."/>
            <person name="McCusker W."/>
            <person name="McDonough S."/>
            <person name="Mehta T."/>
            <person name="Meldrim J."/>
            <person name="Meneus L."/>
            <person name="Mihai O."/>
            <person name="Mihalev A."/>
            <person name="Mihova T."/>
            <person name="Mittelman R."/>
            <person name="Mlenga V."/>
            <person name="Montmayeur A."/>
            <person name="Mulrain L."/>
            <person name="Navidi A."/>
            <person name="Naylor J."/>
            <person name="Negash T."/>
            <person name="Nguyen T."/>
            <person name="Nguyen N."/>
            <person name="Nicol R."/>
            <person name="Norbu C."/>
            <person name="Norbu N."/>
            <person name="Novod N."/>
            <person name="O'Neill B."/>
            <person name="Osman S."/>
            <person name="Markiewicz E."/>
            <person name="Oyono O.L."/>
            <person name="Patti C."/>
            <person name="Phunkhang P."/>
            <person name="Pierre F."/>
            <person name="Priest M."/>
            <person name="Raghuraman S."/>
            <person name="Rege F."/>
            <person name="Reyes R."/>
            <person name="Rise C."/>
            <person name="Rogov P."/>
            <person name="Ross K."/>
            <person name="Ryan E."/>
            <person name="Settipalli S."/>
            <person name="Shea T."/>
            <person name="Sherpa N."/>
            <person name="Shi L."/>
            <person name="Shih D."/>
            <person name="Sparrow T."/>
            <person name="Spaulding J."/>
            <person name="Stalker J."/>
            <person name="Stange-Thomann N."/>
            <person name="Stavropoulos S."/>
            <person name="Stone C."/>
            <person name="Strader C."/>
            <person name="Tesfaye S."/>
            <person name="Thomson T."/>
            <person name="Thoulutsang Y."/>
            <person name="Thoulutsang D."/>
            <person name="Topham K."/>
            <person name="Topping I."/>
            <person name="Tsamla T."/>
            <person name="Vassiliev H."/>
            <person name="Vo A."/>
            <person name="Wangchuk T."/>
            <person name="Wangdi T."/>
            <person name="Weiand M."/>
            <person name="Wilkinson J."/>
            <person name="Wilson A."/>
            <person name="Yadav S."/>
            <person name="Young G."/>
            <person name="Yu Q."/>
            <person name="Zembek L."/>
            <person name="Zhong D."/>
            <person name="Zimmer A."/>
            <person name="Zwirko Z."/>
            <person name="Jaffe D.B."/>
            <person name="Alvarez P."/>
            <person name="Brockman W."/>
            <person name="Butler J."/>
            <person name="Chin C."/>
            <person name="Gnerre S."/>
            <person name="Grabherr M."/>
            <person name="Kleber M."/>
            <person name="Mauceli E."/>
            <person name="MacCallum I."/>
        </authorList>
    </citation>
    <scope>NUCLEOTIDE SEQUENCE [LARGE SCALE GENOMIC DNA]</scope>
    <source>
        <strain evidence="8">Tucson 14030-0811.24</strain>
    </source>
</reference>
<gene>
    <name evidence="7" type="primary">Dwil\GK19338</name>
    <name evidence="7" type="ORF">Dwil_GK19338</name>
</gene>
<feature type="transmembrane region" description="Helical" evidence="6">
    <location>
        <begin position="6"/>
        <end position="25"/>
    </location>
</feature>
<keyword evidence="2" id="KW-1003">Cell membrane</keyword>
<dbReference type="Pfam" id="PF08395">
    <property type="entry name" value="7tm_7"/>
    <property type="match status" value="1"/>
</dbReference>
<dbReference type="InterPro" id="IPR013604">
    <property type="entry name" value="7TM_chemorcpt"/>
</dbReference>
<sequence length="99" mass="11712">MVNSFIFVNAMNIMGVATYGYYLGLWHMARGYEIVNQHLKEIFHHLSSFVIYANSSKLTIRICGLFQVDRMQWYSLMCAIMSYAIVLVQFHLYLNRKIY</sequence>
<dbReference type="Proteomes" id="UP000007798">
    <property type="component" value="Unassembled WGS sequence"/>
</dbReference>
<dbReference type="eggNOG" id="ENOG502TBUU">
    <property type="taxonomic scope" value="Eukaryota"/>
</dbReference>
<dbReference type="OrthoDB" id="8043605at2759"/>
<comment type="subcellular location">
    <subcellularLocation>
        <location evidence="1">Cell membrane</location>
        <topology evidence="1">Multi-pass membrane protein</topology>
    </subcellularLocation>
</comment>